<gene>
    <name evidence="1" type="ORF">BMG00_03340</name>
</gene>
<dbReference type="RefSeq" id="WP_078528707.1">
    <property type="nucleotide sequence ID" value="NZ_MPZS01000001.1"/>
</dbReference>
<keyword evidence="2" id="KW-1185">Reference proteome</keyword>
<reference evidence="1 2" key="1">
    <citation type="submission" date="2016-11" db="EMBL/GenBank/DDBJ databases">
        <title>A multilocus sequence analysis scheme for characterization of bacteria in the genus Thioclava.</title>
        <authorList>
            <person name="Liu Y."/>
            <person name="Shao Z."/>
        </authorList>
    </citation>
    <scope>NUCLEOTIDE SEQUENCE [LARGE SCALE GENOMIC DNA]</scope>
    <source>
        <strain evidence="1 2">11.10-0-13</strain>
    </source>
</reference>
<dbReference type="EMBL" id="MPZS01000001">
    <property type="protein sequence ID" value="OOY12868.1"/>
    <property type="molecule type" value="Genomic_DNA"/>
</dbReference>
<protein>
    <submittedName>
        <fullName evidence="1">Uncharacterized protein</fullName>
    </submittedName>
</protein>
<evidence type="ECO:0000313" key="2">
    <source>
        <dbReference type="Proteomes" id="UP000242224"/>
    </source>
</evidence>
<dbReference type="Proteomes" id="UP000242224">
    <property type="component" value="Unassembled WGS sequence"/>
</dbReference>
<proteinExistence type="predicted"/>
<name>A0ABX3MMV5_9RHOB</name>
<accession>A0ABX3MMV5</accession>
<evidence type="ECO:0000313" key="1">
    <source>
        <dbReference type="EMBL" id="OOY12868.1"/>
    </source>
</evidence>
<organism evidence="1 2">
    <name type="scientific">Thioclava marina</name>
    <dbReference type="NCBI Taxonomy" id="1915077"/>
    <lineage>
        <taxon>Bacteria</taxon>
        <taxon>Pseudomonadati</taxon>
        <taxon>Pseudomonadota</taxon>
        <taxon>Alphaproteobacteria</taxon>
        <taxon>Rhodobacterales</taxon>
        <taxon>Paracoccaceae</taxon>
        <taxon>Thioclava</taxon>
    </lineage>
</organism>
<comment type="caution">
    <text evidence="1">The sequence shown here is derived from an EMBL/GenBank/DDBJ whole genome shotgun (WGS) entry which is preliminary data.</text>
</comment>
<sequence>MAGLQDHDVPEGLICYFYPSRLPLSSVSRERKDAKFAHVNKGFQEIPGHAARDVPRDVVRASLMPSGEPAAFIGEGREVFVLTQGRNDRNSFAHGAEAKQE</sequence>